<sequence length="254" mass="28070">MLGGHPQPPVDMVVSMSSIWDGWRRREPGRLTDPTACTHIYVRLVIGLWKATPVTATERENAMTRTMTRLVEHNRSRLLIGLLAAMVLAGSAPTARADRDATAISHRPTAPGHPEPGPAGGDARLVHDALRVVFSERRVDQVDRYFAADFVQYSPYATPGGREELKAWWAGIVHSIPDVTTTVTATRVQGTDVVTFRTVQGTIMRDLPQFGIKGCGQRVQVRIADIFRVRRHKIIAHWEVADTGPFVLLAGRPC</sequence>
<name>A0ABN3PEN6_9ACTN</name>
<accession>A0ABN3PEN6</accession>
<evidence type="ECO:0008006" key="3">
    <source>
        <dbReference type="Google" id="ProtNLM"/>
    </source>
</evidence>
<gene>
    <name evidence="1" type="ORF">GCM10010411_13530</name>
</gene>
<evidence type="ECO:0000313" key="2">
    <source>
        <dbReference type="Proteomes" id="UP001501509"/>
    </source>
</evidence>
<organism evidence="1 2">
    <name type="scientific">Actinomadura fulvescens</name>
    <dbReference type="NCBI Taxonomy" id="46160"/>
    <lineage>
        <taxon>Bacteria</taxon>
        <taxon>Bacillati</taxon>
        <taxon>Actinomycetota</taxon>
        <taxon>Actinomycetes</taxon>
        <taxon>Streptosporangiales</taxon>
        <taxon>Thermomonosporaceae</taxon>
        <taxon>Actinomadura</taxon>
    </lineage>
</organism>
<dbReference type="Pfam" id="PF07366">
    <property type="entry name" value="SnoaL"/>
    <property type="match status" value="1"/>
</dbReference>
<dbReference type="InterPro" id="IPR032710">
    <property type="entry name" value="NTF2-like_dom_sf"/>
</dbReference>
<dbReference type="InterPro" id="IPR009959">
    <property type="entry name" value="Cyclase_SnoaL-like"/>
</dbReference>
<dbReference type="Gene3D" id="3.10.450.50">
    <property type="match status" value="1"/>
</dbReference>
<dbReference type="PANTHER" id="PTHR38436">
    <property type="entry name" value="POLYKETIDE CYCLASE SNOAL-LIKE DOMAIN"/>
    <property type="match status" value="1"/>
</dbReference>
<reference evidence="1 2" key="1">
    <citation type="journal article" date="2019" name="Int. J. Syst. Evol. Microbiol.">
        <title>The Global Catalogue of Microorganisms (GCM) 10K type strain sequencing project: providing services to taxonomists for standard genome sequencing and annotation.</title>
        <authorList>
            <consortium name="The Broad Institute Genomics Platform"/>
            <consortium name="The Broad Institute Genome Sequencing Center for Infectious Disease"/>
            <person name="Wu L."/>
            <person name="Ma J."/>
        </authorList>
    </citation>
    <scope>NUCLEOTIDE SEQUENCE [LARGE SCALE GENOMIC DNA]</scope>
    <source>
        <strain evidence="1 2">JCM 6833</strain>
    </source>
</reference>
<dbReference type="PANTHER" id="PTHR38436:SF1">
    <property type="entry name" value="ESTER CYCLASE"/>
    <property type="match status" value="1"/>
</dbReference>
<dbReference type="Proteomes" id="UP001501509">
    <property type="component" value="Unassembled WGS sequence"/>
</dbReference>
<dbReference type="EMBL" id="BAAATD010000001">
    <property type="protein sequence ID" value="GAA2582114.1"/>
    <property type="molecule type" value="Genomic_DNA"/>
</dbReference>
<dbReference type="SUPFAM" id="SSF54427">
    <property type="entry name" value="NTF2-like"/>
    <property type="match status" value="1"/>
</dbReference>
<protein>
    <recommendedName>
        <fullName evidence="3">SnoaL-like domain-containing protein</fullName>
    </recommendedName>
</protein>
<evidence type="ECO:0000313" key="1">
    <source>
        <dbReference type="EMBL" id="GAA2582114.1"/>
    </source>
</evidence>
<comment type="caution">
    <text evidence="1">The sequence shown here is derived from an EMBL/GenBank/DDBJ whole genome shotgun (WGS) entry which is preliminary data.</text>
</comment>
<proteinExistence type="predicted"/>
<keyword evidence="2" id="KW-1185">Reference proteome</keyword>